<feature type="region of interest" description="Disordered" evidence="1">
    <location>
        <begin position="401"/>
        <end position="451"/>
    </location>
</feature>
<feature type="compositionally biased region" description="Polar residues" evidence="1">
    <location>
        <begin position="355"/>
        <end position="370"/>
    </location>
</feature>
<protein>
    <submittedName>
        <fullName evidence="2">Uncharacterized protein</fullName>
    </submittedName>
</protein>
<feature type="compositionally biased region" description="Basic and acidic residues" evidence="1">
    <location>
        <begin position="335"/>
        <end position="350"/>
    </location>
</feature>
<feature type="region of interest" description="Disordered" evidence="1">
    <location>
        <begin position="1"/>
        <end position="44"/>
    </location>
</feature>
<evidence type="ECO:0000256" key="1">
    <source>
        <dbReference type="SAM" id="MobiDB-lite"/>
    </source>
</evidence>
<gene>
    <name evidence="2" type="ORF">SEMRO_1278_G258800.1</name>
</gene>
<dbReference type="EMBL" id="CAICTM010001276">
    <property type="protein sequence ID" value="CAB9522214.1"/>
    <property type="molecule type" value="Genomic_DNA"/>
</dbReference>
<feature type="compositionally biased region" description="Basic and acidic residues" evidence="1">
    <location>
        <begin position="213"/>
        <end position="225"/>
    </location>
</feature>
<reference evidence="2" key="1">
    <citation type="submission" date="2020-06" db="EMBL/GenBank/DDBJ databases">
        <authorList>
            <consortium name="Plant Systems Biology data submission"/>
        </authorList>
    </citation>
    <scope>NUCLEOTIDE SEQUENCE</scope>
    <source>
        <strain evidence="2">D6</strain>
    </source>
</reference>
<feature type="compositionally biased region" description="Polar residues" evidence="1">
    <location>
        <begin position="305"/>
        <end position="315"/>
    </location>
</feature>
<feature type="compositionally biased region" description="Polar residues" evidence="1">
    <location>
        <begin position="1"/>
        <end position="15"/>
    </location>
</feature>
<proteinExistence type="predicted"/>
<name>A0A9N8ENF2_9STRA</name>
<dbReference type="OrthoDB" id="45411at2759"/>
<sequence length="451" mass="49060">MGQCSTLPEARNSSAARHDGSGQVHRDNSSRQRLKEDGRTESLDFNKLTTLSNENMKNTDQRKLHVSVPANGEHEFAKFPQMDTNQPQARDPDGQTDGMVEPMDVDQRDVSQPIVLPPPPENAVRARCYKLNLDSEMAGLTGNKSPHVCLGPFAEPPPPLTYSSSDDSAVSASGTNVAIQTAQIFRGITISKDGTILSQNARATRSNRGNKTKRGEKSRQAAKIDKAKDLVEEAVMTGKDAESNEPANMVSLVIIGAYDDMKHLVRDGSKKLREAEGMPDDTLLAVNRPRSGHSQGMVSPKQRVPPSSSQRNSAAQDLRSRNGLPQSAPPKLKSNPRDRPKVRRGDEKPRRSGFVTDSCNDMMDTNPQGTNGDGDWRDALGFSRGFHSIWNCGGTEEAGAVSPTQVCSPKDGTKPQEGVNPHHQHPQQPVYEGRDSALGHLREGEVSARAN</sequence>
<feature type="region of interest" description="Disordered" evidence="1">
    <location>
        <begin position="199"/>
        <end position="225"/>
    </location>
</feature>
<keyword evidence="3" id="KW-1185">Reference proteome</keyword>
<dbReference type="Proteomes" id="UP001153069">
    <property type="component" value="Unassembled WGS sequence"/>
</dbReference>
<evidence type="ECO:0000313" key="2">
    <source>
        <dbReference type="EMBL" id="CAB9522214.1"/>
    </source>
</evidence>
<feature type="compositionally biased region" description="Basic and acidic residues" evidence="1">
    <location>
        <begin position="16"/>
        <end position="44"/>
    </location>
</feature>
<dbReference type="AlphaFoldDB" id="A0A9N8ENF2"/>
<evidence type="ECO:0000313" key="3">
    <source>
        <dbReference type="Proteomes" id="UP001153069"/>
    </source>
</evidence>
<organism evidence="2 3">
    <name type="scientific">Seminavis robusta</name>
    <dbReference type="NCBI Taxonomy" id="568900"/>
    <lineage>
        <taxon>Eukaryota</taxon>
        <taxon>Sar</taxon>
        <taxon>Stramenopiles</taxon>
        <taxon>Ochrophyta</taxon>
        <taxon>Bacillariophyta</taxon>
        <taxon>Bacillariophyceae</taxon>
        <taxon>Bacillariophycidae</taxon>
        <taxon>Naviculales</taxon>
        <taxon>Naviculaceae</taxon>
        <taxon>Seminavis</taxon>
    </lineage>
</organism>
<feature type="compositionally biased region" description="Basic and acidic residues" evidence="1">
    <location>
        <begin position="432"/>
        <end position="451"/>
    </location>
</feature>
<accession>A0A9N8ENF2</accession>
<feature type="region of interest" description="Disordered" evidence="1">
    <location>
        <begin position="272"/>
        <end position="374"/>
    </location>
</feature>
<comment type="caution">
    <text evidence="2">The sequence shown here is derived from an EMBL/GenBank/DDBJ whole genome shotgun (WGS) entry which is preliminary data.</text>
</comment>